<dbReference type="InterPro" id="IPR058876">
    <property type="entry name" value="Ig-like_ZP"/>
</dbReference>
<evidence type="ECO:0000256" key="3">
    <source>
        <dbReference type="ARBA" id="ARBA00022475"/>
    </source>
</evidence>
<feature type="domain" description="ZP" evidence="10">
    <location>
        <begin position="842"/>
        <end position="1111"/>
    </location>
</feature>
<organism evidence="11 12">
    <name type="scientific">Clupea harengus</name>
    <name type="common">Atlantic herring</name>
    <dbReference type="NCBI Taxonomy" id="7950"/>
    <lineage>
        <taxon>Eukaryota</taxon>
        <taxon>Metazoa</taxon>
        <taxon>Chordata</taxon>
        <taxon>Craniata</taxon>
        <taxon>Vertebrata</taxon>
        <taxon>Euteleostomi</taxon>
        <taxon>Actinopterygii</taxon>
        <taxon>Neopterygii</taxon>
        <taxon>Teleostei</taxon>
        <taxon>Clupei</taxon>
        <taxon>Clupeiformes</taxon>
        <taxon>Clupeoidei</taxon>
        <taxon>Clupeidae</taxon>
        <taxon>Clupea</taxon>
    </lineage>
</organism>
<dbReference type="SMART" id="SM00241">
    <property type="entry name" value="ZP"/>
    <property type="match status" value="1"/>
</dbReference>
<feature type="compositionally biased region" description="Polar residues" evidence="8">
    <location>
        <begin position="1136"/>
        <end position="1147"/>
    </location>
</feature>
<gene>
    <name evidence="12" type="primary">LOC105908976</name>
</gene>
<proteinExistence type="predicted"/>
<dbReference type="Pfam" id="PF00100">
    <property type="entry name" value="Zona_pellucida"/>
    <property type="match status" value="1"/>
</dbReference>
<dbReference type="PANTHER" id="PTHR47130">
    <property type="entry name" value="SI:DKEY-19B23.11-RELATED"/>
    <property type="match status" value="1"/>
</dbReference>
<dbReference type="Pfam" id="PF23344">
    <property type="entry name" value="ZP-N"/>
    <property type="match status" value="2"/>
</dbReference>
<evidence type="ECO:0000256" key="4">
    <source>
        <dbReference type="ARBA" id="ARBA00022525"/>
    </source>
</evidence>
<dbReference type="GO" id="GO:0005886">
    <property type="term" value="C:plasma membrane"/>
    <property type="evidence" value="ECO:0007669"/>
    <property type="project" value="UniProtKB-SubCell"/>
</dbReference>
<dbReference type="PANTHER" id="PTHR47130:SF3">
    <property type="entry name" value="ZONA PELLUCIDA PROTEIN"/>
    <property type="match status" value="1"/>
</dbReference>
<dbReference type="InterPro" id="IPR017977">
    <property type="entry name" value="ZP_dom_CS"/>
</dbReference>
<dbReference type="InterPro" id="IPR055355">
    <property type="entry name" value="ZP-C"/>
</dbReference>
<evidence type="ECO:0000256" key="7">
    <source>
        <dbReference type="ARBA" id="ARBA00023180"/>
    </source>
</evidence>
<dbReference type="PROSITE" id="PS51034">
    <property type="entry name" value="ZP_2"/>
    <property type="match status" value="1"/>
</dbReference>
<reference evidence="12" key="1">
    <citation type="submission" date="2025-08" db="UniProtKB">
        <authorList>
            <consortium name="RefSeq"/>
        </authorList>
    </citation>
    <scope>IDENTIFICATION</scope>
</reference>
<keyword evidence="5" id="KW-0472">Membrane</keyword>
<evidence type="ECO:0000256" key="9">
    <source>
        <dbReference type="SAM" id="SignalP"/>
    </source>
</evidence>
<dbReference type="AlphaFoldDB" id="A0A6P8GEL6"/>
<dbReference type="InterPro" id="IPR042235">
    <property type="entry name" value="ZP-C_dom"/>
</dbReference>
<keyword evidence="3" id="KW-1003">Cell membrane</keyword>
<dbReference type="GeneID" id="105908976"/>
<dbReference type="Gene3D" id="2.60.40.4100">
    <property type="entry name" value="Zona pellucida, ZP-C domain"/>
    <property type="match status" value="1"/>
</dbReference>
<name>A0A6P8GEL6_CLUHA</name>
<evidence type="ECO:0000256" key="8">
    <source>
        <dbReference type="SAM" id="MobiDB-lite"/>
    </source>
</evidence>
<dbReference type="InterPro" id="IPR048290">
    <property type="entry name" value="ZP_chr"/>
</dbReference>
<feature type="signal peptide" evidence="9">
    <location>
        <begin position="1"/>
        <end position="17"/>
    </location>
</feature>
<evidence type="ECO:0000256" key="1">
    <source>
        <dbReference type="ARBA" id="ARBA00004236"/>
    </source>
</evidence>
<keyword evidence="9" id="KW-0732">Signal</keyword>
<feature type="chain" id="PRO_5027537122" evidence="9">
    <location>
        <begin position="18"/>
        <end position="1147"/>
    </location>
</feature>
<dbReference type="OrthoDB" id="9944868at2759"/>
<keyword evidence="11" id="KW-1185">Reference proteome</keyword>
<dbReference type="RefSeq" id="XP_031437598.1">
    <property type="nucleotide sequence ID" value="XM_031581738.1"/>
</dbReference>
<evidence type="ECO:0000256" key="2">
    <source>
        <dbReference type="ARBA" id="ARBA00004613"/>
    </source>
</evidence>
<keyword evidence="7" id="KW-0325">Glycoprotein</keyword>
<feature type="compositionally biased region" description="Low complexity" evidence="8">
    <location>
        <begin position="1119"/>
        <end position="1134"/>
    </location>
</feature>
<dbReference type="KEGG" id="char:105908976"/>
<dbReference type="GO" id="GO:0005576">
    <property type="term" value="C:extracellular region"/>
    <property type="evidence" value="ECO:0007669"/>
    <property type="project" value="UniProtKB-SubCell"/>
</dbReference>
<evidence type="ECO:0000313" key="11">
    <source>
        <dbReference type="Proteomes" id="UP000515152"/>
    </source>
</evidence>
<dbReference type="PROSITE" id="PS00682">
    <property type="entry name" value="ZP_1"/>
    <property type="match status" value="1"/>
</dbReference>
<evidence type="ECO:0000313" key="12">
    <source>
        <dbReference type="RefSeq" id="XP_031437598.1"/>
    </source>
</evidence>
<comment type="subcellular location">
    <subcellularLocation>
        <location evidence="1">Cell membrane</location>
    </subcellularLocation>
    <subcellularLocation>
        <location evidence="2">Secreted</location>
    </subcellularLocation>
</comment>
<evidence type="ECO:0000256" key="5">
    <source>
        <dbReference type="ARBA" id="ARBA00023136"/>
    </source>
</evidence>
<keyword evidence="6" id="KW-1015">Disulfide bond</keyword>
<dbReference type="PRINTS" id="PR00023">
    <property type="entry name" value="ZPELLUCIDA"/>
</dbReference>
<dbReference type="Pfam" id="PF26562">
    <property type="entry name" value="Ig-like"/>
    <property type="match status" value="1"/>
</dbReference>
<protein>
    <submittedName>
        <fullName evidence="12">Uncharacterized protein LOC105908976 isoform X1</fullName>
    </submittedName>
</protein>
<evidence type="ECO:0000256" key="6">
    <source>
        <dbReference type="ARBA" id="ARBA00023157"/>
    </source>
</evidence>
<feature type="region of interest" description="Disordered" evidence="8">
    <location>
        <begin position="1112"/>
        <end position="1147"/>
    </location>
</feature>
<dbReference type="Proteomes" id="UP000515152">
    <property type="component" value="Chromosome 15"/>
</dbReference>
<keyword evidence="4" id="KW-0964">Secreted</keyword>
<evidence type="ECO:0000259" key="10">
    <source>
        <dbReference type="PROSITE" id="PS51034"/>
    </source>
</evidence>
<accession>A0A6P8GEL6</accession>
<dbReference type="InterPro" id="IPR055356">
    <property type="entry name" value="ZP-N"/>
</dbReference>
<sequence>MSPLLCFQVLILTISTATQIVAYQDAVSSVCLGNVLRVSVDGSILAGKSARVDALNGSDVIPITPFLATQCGYSMTSDPWGNTLLYASLQHCYVQSRGDGTFDTHLQLTTYGKDSGRVHTVSQSCSYSQLAFREILCTNNYMEVSVEHGLPTSEQLKRMTSSVKRMTSSVKDVTSSESVPAVTFRLEKVVIYTPAEKAFTPMELHRLGYGLYTYPVRLLIRSPYDTTATHSQDVAGVPMAIMTSSLVYKHRWMVSLVKAAAACPTGGVSFTEDLLIWRLPRHITPLLSSSSCETLEAYMGIDGQRMDEATMIAQGYSFYVTDTHFVVEMPIGSPYGYYKSHVHEGRYHTTYSIVPMIELLWREMGGSDETRYKVLFPISTPPIPRPPHVQNYTVPEEGMFKIVFGTFLPDVELINITTDSAVMTLAEATANGFDIQEHVFPNGSKAFRLQVPFSHPTAVKGNPNVKTTTYGLHIVFGFLIQPEQTTFSYSSVLEAAVDDTDLASVTGSCDQMNVYITVQYGSQGHNFETVVGGSLLTAELAQQYSFNENGTHFTLTLPFGSPDIAIEAVHSSNVKGRLDVALQNPERTSIITYFSLACSFIISILDCSPNGTIGALAVKLDTVPSLNPGQLSLNDPSCGPSFSDDRFAFFYFRVDTCGTTRAFKDDVMVYENMASLKNDQNIKTQSTTNEEPKYQFVFSCIYSVNATKAYSTMPQSTAPVAEAGVGAFTVQMSLAQVLPVITGTCDDESYYVTVAYGSHGSDFKTIVGKRELTSDLATKYNVRENATHMTMSVPFLSSDAVFTFVLSSAAGGRLDLKVIDPLNNWSLNNFSLACTFPMPLTECHPNGTMIVLALKVESVPNLILSQLTLKDPSCKPMFSSDQFASFSFPVNSCGTTRTFLDGFMVYQNEITMSKQGGVKNVKTTSHPEYRLTISCYYENDDFKMLQFLPEDRSFDRPPQPAFGEMRVRMRLATDVSYNTFYTEEDYPVVEALRRPLYFEVELLESTDPQLVLFLESCWATLEKERLSTPRWDIIVDGCANHDDRYLPSIHPVTADGRVQFPSHFKRFDMKMFAFVQDNVVLKDQIFIHCDTAICDDNKQSDGLCYRRCPSSPENVNELSSVKSSQSSAKYSPKSRAQLSSGRIMLSS</sequence>
<dbReference type="Gene3D" id="2.60.40.3210">
    <property type="entry name" value="Zona pellucida, ZP-N domain"/>
    <property type="match status" value="2"/>
</dbReference>
<dbReference type="InterPro" id="IPR001507">
    <property type="entry name" value="ZP_dom"/>
</dbReference>